<dbReference type="GO" id="GO:0016405">
    <property type="term" value="F:CoA-ligase activity"/>
    <property type="evidence" value="ECO:0007669"/>
    <property type="project" value="TreeGrafter"/>
</dbReference>
<keyword evidence="9" id="KW-1185">Reference proteome</keyword>
<name>A0A9P1NB48_9PELO</name>
<dbReference type="PANTHER" id="PTHR24096">
    <property type="entry name" value="LONG-CHAIN-FATTY-ACID--COA LIGASE"/>
    <property type="match status" value="1"/>
</dbReference>
<dbReference type="InterPro" id="IPR025110">
    <property type="entry name" value="AMP-bd_C"/>
</dbReference>
<keyword evidence="4" id="KW-0576">Peroxisome</keyword>
<evidence type="ECO:0000256" key="4">
    <source>
        <dbReference type="ARBA" id="ARBA00023140"/>
    </source>
</evidence>
<keyword evidence="5" id="KW-0812">Transmembrane</keyword>
<accession>A0A9P1NB48</accession>
<keyword evidence="5" id="KW-0472">Membrane</keyword>
<evidence type="ECO:0000313" key="9">
    <source>
        <dbReference type="Proteomes" id="UP001152747"/>
    </source>
</evidence>
<organism evidence="8 9">
    <name type="scientific">Caenorhabditis angaria</name>
    <dbReference type="NCBI Taxonomy" id="860376"/>
    <lineage>
        <taxon>Eukaryota</taxon>
        <taxon>Metazoa</taxon>
        <taxon>Ecdysozoa</taxon>
        <taxon>Nematoda</taxon>
        <taxon>Chromadorea</taxon>
        <taxon>Rhabditida</taxon>
        <taxon>Rhabditina</taxon>
        <taxon>Rhabditomorpha</taxon>
        <taxon>Rhabditoidea</taxon>
        <taxon>Rhabditidae</taxon>
        <taxon>Peloderinae</taxon>
        <taxon>Caenorhabditis</taxon>
    </lineage>
</organism>
<feature type="domain" description="AMP-dependent synthetase/ligase" evidence="6">
    <location>
        <begin position="23"/>
        <end position="361"/>
    </location>
</feature>
<evidence type="ECO:0000256" key="5">
    <source>
        <dbReference type="SAM" id="Phobius"/>
    </source>
</evidence>
<dbReference type="AlphaFoldDB" id="A0A9P1NB48"/>
<evidence type="ECO:0000259" key="6">
    <source>
        <dbReference type="Pfam" id="PF00501"/>
    </source>
</evidence>
<comment type="subcellular location">
    <subcellularLocation>
        <location evidence="1">Peroxisome</location>
    </subcellularLocation>
</comment>
<comment type="caution">
    <text evidence="8">The sequence shown here is derived from an EMBL/GenBank/DDBJ whole genome shotgun (WGS) entry which is preliminary data.</text>
</comment>
<dbReference type="GO" id="GO:0005777">
    <property type="term" value="C:peroxisome"/>
    <property type="evidence" value="ECO:0007669"/>
    <property type="project" value="UniProtKB-SubCell"/>
</dbReference>
<dbReference type="Gene3D" id="3.30.300.30">
    <property type="match status" value="1"/>
</dbReference>
<dbReference type="PANTHER" id="PTHR24096:SF149">
    <property type="entry name" value="AMP-BINDING DOMAIN-CONTAINING PROTEIN-RELATED"/>
    <property type="match status" value="1"/>
</dbReference>
<feature type="transmembrane region" description="Helical" evidence="5">
    <location>
        <begin position="211"/>
        <end position="232"/>
    </location>
</feature>
<dbReference type="InterPro" id="IPR000873">
    <property type="entry name" value="AMP-dep_synth/lig_dom"/>
</dbReference>
<evidence type="ECO:0000313" key="8">
    <source>
        <dbReference type="EMBL" id="CAI5454513.1"/>
    </source>
</evidence>
<proteinExistence type="inferred from homology"/>
<evidence type="ECO:0000256" key="1">
    <source>
        <dbReference type="ARBA" id="ARBA00004275"/>
    </source>
</evidence>
<gene>
    <name evidence="8" type="ORF">CAMP_LOCUS17150</name>
</gene>
<dbReference type="Pfam" id="PF00501">
    <property type="entry name" value="AMP-binding"/>
    <property type="match status" value="1"/>
</dbReference>
<comment type="similarity">
    <text evidence="2">Belongs to the ATP-dependent AMP-binding enzyme family.</text>
</comment>
<dbReference type="OrthoDB" id="10253869at2759"/>
<dbReference type="Proteomes" id="UP001152747">
    <property type="component" value="Unassembled WGS sequence"/>
</dbReference>
<dbReference type="InterPro" id="IPR045851">
    <property type="entry name" value="AMP-bd_C_sf"/>
</dbReference>
<protein>
    <recommendedName>
        <fullName evidence="10">AMP-dependent synthetase/ligase domain-containing protein</fullName>
    </recommendedName>
</protein>
<dbReference type="InterPro" id="IPR042099">
    <property type="entry name" value="ANL_N_sf"/>
</dbReference>
<keyword evidence="5" id="KW-1133">Transmembrane helix</keyword>
<evidence type="ECO:0008006" key="10">
    <source>
        <dbReference type="Google" id="ProtNLM"/>
    </source>
</evidence>
<dbReference type="EMBL" id="CANHGI010000006">
    <property type="protein sequence ID" value="CAI5454513.1"/>
    <property type="molecule type" value="Genomic_DNA"/>
</dbReference>
<reference evidence="8" key="1">
    <citation type="submission" date="2022-11" db="EMBL/GenBank/DDBJ databases">
        <authorList>
            <person name="Kikuchi T."/>
        </authorList>
    </citation>
    <scope>NUCLEOTIDE SEQUENCE</scope>
    <source>
        <strain evidence="8">PS1010</strain>
    </source>
</reference>
<evidence type="ECO:0000256" key="3">
    <source>
        <dbReference type="ARBA" id="ARBA00022598"/>
    </source>
</evidence>
<dbReference type="Pfam" id="PF13193">
    <property type="entry name" value="AMP-binding_C"/>
    <property type="match status" value="1"/>
</dbReference>
<dbReference type="SUPFAM" id="SSF56801">
    <property type="entry name" value="Acetyl-CoA synthetase-like"/>
    <property type="match status" value="1"/>
</dbReference>
<feature type="transmembrane region" description="Helical" evidence="5">
    <location>
        <begin position="253"/>
        <end position="271"/>
    </location>
</feature>
<evidence type="ECO:0000256" key="2">
    <source>
        <dbReference type="ARBA" id="ARBA00006432"/>
    </source>
</evidence>
<sequence>MKIVKMSDYYPSVLFHNLILENINKFENRIALVDGEKIVYFNEIPKLAESLENTIDLEKGDVILVCLPNSIWFPLLFLAAAKLGVVMSGISSESTETEIQYFIQESGAKMLYTDQKTSDRLSDVGIPIYVLQEFDNNFSVNPSKNESGNNSEIITIDDVLLAPFSSGTTGSPKCCFLTHRNFLASTYSLKQAVFDDLLKESNKKTLAFLPFYHASGFWALLLCLLEGCTIYIMNEFHPMKMMDMIEKYEIDTINIVPVIANVFLKIGFIGGRCRSLRTILCGSSGLSKERCRRLLSMFPQVTNFLQGYGMTEIVVLSNLTPLNDNFEHLGSCGKLLPGFEAKLSGFDGELFLRSDAIMKTYKNGSPNIDADGWMKSGDIVEISDNGFFNIVDRKKDMIKVNGFQVSPTEIENVILSLSKVVEVAVVGIEDELSGQLPKAFIVLEEGSEELLFIKQLEHVLREKLSAIKQLRGGISFLKNLPKSASGKVQKNRLLEQLL</sequence>
<evidence type="ECO:0000259" key="7">
    <source>
        <dbReference type="Pfam" id="PF13193"/>
    </source>
</evidence>
<feature type="domain" description="AMP-binding enzyme C-terminal" evidence="7">
    <location>
        <begin position="409"/>
        <end position="487"/>
    </location>
</feature>
<dbReference type="Gene3D" id="3.40.50.12780">
    <property type="entry name" value="N-terminal domain of ligase-like"/>
    <property type="match status" value="1"/>
</dbReference>
<keyword evidence="3" id="KW-0436">Ligase</keyword>